<evidence type="ECO:0000313" key="3">
    <source>
        <dbReference type="Proteomes" id="UP000053257"/>
    </source>
</evidence>
<proteinExistence type="predicted"/>
<dbReference type="Pfam" id="PF00636">
    <property type="entry name" value="Ribonuclease_3"/>
    <property type="match status" value="1"/>
</dbReference>
<evidence type="ECO:0000313" key="2">
    <source>
        <dbReference type="EMBL" id="KIP05636.1"/>
    </source>
</evidence>
<protein>
    <recommendedName>
        <fullName evidence="1">RNase III domain-containing protein</fullName>
    </recommendedName>
</protein>
<dbReference type="PROSITE" id="PS50142">
    <property type="entry name" value="RNASE_3_2"/>
    <property type="match status" value="1"/>
</dbReference>
<dbReference type="InterPro" id="IPR000999">
    <property type="entry name" value="RNase_III_dom"/>
</dbReference>
<feature type="non-terminal residue" evidence="2">
    <location>
        <position position="215"/>
    </location>
</feature>
<dbReference type="Proteomes" id="UP000053257">
    <property type="component" value="Unassembled WGS sequence"/>
</dbReference>
<dbReference type="CDD" id="cd00593">
    <property type="entry name" value="RIBOc"/>
    <property type="match status" value="1"/>
</dbReference>
<dbReference type="HOGENOM" id="CLU_088123_0_0_1"/>
<dbReference type="OrthoDB" id="2392202at2759"/>
<dbReference type="AlphaFoldDB" id="A0A0C3RW01"/>
<dbReference type="Gene3D" id="1.10.1520.10">
    <property type="entry name" value="Ribonuclease III domain"/>
    <property type="match status" value="1"/>
</dbReference>
<reference evidence="2 3" key="1">
    <citation type="journal article" date="2014" name="PLoS Genet.">
        <title>Analysis of the Phlebiopsis gigantea genome, transcriptome and secretome provides insight into its pioneer colonization strategies of wood.</title>
        <authorList>
            <person name="Hori C."/>
            <person name="Ishida T."/>
            <person name="Igarashi K."/>
            <person name="Samejima M."/>
            <person name="Suzuki H."/>
            <person name="Master E."/>
            <person name="Ferreira P."/>
            <person name="Ruiz-Duenas F.J."/>
            <person name="Held B."/>
            <person name="Canessa P."/>
            <person name="Larrondo L.F."/>
            <person name="Schmoll M."/>
            <person name="Druzhinina I.S."/>
            <person name="Kubicek C.P."/>
            <person name="Gaskell J.A."/>
            <person name="Kersten P."/>
            <person name="St John F."/>
            <person name="Glasner J."/>
            <person name="Sabat G."/>
            <person name="Splinter BonDurant S."/>
            <person name="Syed K."/>
            <person name="Yadav J."/>
            <person name="Mgbeahuruike A.C."/>
            <person name="Kovalchuk A."/>
            <person name="Asiegbu F.O."/>
            <person name="Lackner G."/>
            <person name="Hoffmeister D."/>
            <person name="Rencoret J."/>
            <person name="Gutierrez A."/>
            <person name="Sun H."/>
            <person name="Lindquist E."/>
            <person name="Barry K."/>
            <person name="Riley R."/>
            <person name="Grigoriev I.V."/>
            <person name="Henrissat B."/>
            <person name="Kues U."/>
            <person name="Berka R.M."/>
            <person name="Martinez A.T."/>
            <person name="Covert S.F."/>
            <person name="Blanchette R.A."/>
            <person name="Cullen D."/>
        </authorList>
    </citation>
    <scope>NUCLEOTIDE SEQUENCE [LARGE SCALE GENOMIC DNA]</scope>
    <source>
        <strain evidence="2 3">11061_1 CR5-6</strain>
    </source>
</reference>
<dbReference type="InterPro" id="IPR036389">
    <property type="entry name" value="RNase_III_sf"/>
</dbReference>
<dbReference type="SUPFAM" id="SSF69065">
    <property type="entry name" value="RNase III domain-like"/>
    <property type="match status" value="1"/>
</dbReference>
<organism evidence="2 3">
    <name type="scientific">Phlebiopsis gigantea (strain 11061_1 CR5-6)</name>
    <name type="common">White-rot fungus</name>
    <name type="synonym">Peniophora gigantea</name>
    <dbReference type="NCBI Taxonomy" id="745531"/>
    <lineage>
        <taxon>Eukaryota</taxon>
        <taxon>Fungi</taxon>
        <taxon>Dikarya</taxon>
        <taxon>Basidiomycota</taxon>
        <taxon>Agaricomycotina</taxon>
        <taxon>Agaricomycetes</taxon>
        <taxon>Polyporales</taxon>
        <taxon>Phanerochaetaceae</taxon>
        <taxon>Phlebiopsis</taxon>
    </lineage>
</organism>
<dbReference type="EMBL" id="KN840538">
    <property type="protein sequence ID" value="KIP05636.1"/>
    <property type="molecule type" value="Genomic_DNA"/>
</dbReference>
<dbReference type="GO" id="GO:0006396">
    <property type="term" value="P:RNA processing"/>
    <property type="evidence" value="ECO:0007669"/>
    <property type="project" value="InterPro"/>
</dbReference>
<dbReference type="STRING" id="745531.A0A0C3RW01"/>
<name>A0A0C3RW01_PHLG1</name>
<sequence>TALRDHFKRHKDRPSQKDIPRLNEVLLKRARNSVPRSEDNNDLLEFIGDRCVNLICAIMVEDVKLSTTHHQTISRRISSNDTFGRISYCLRLHEHAELLSSDRSSVDDWDPNLSKEAPPKVLADLFEAYAGAVYEQHGWQKLFRWLERIFKPMMKLATADYWQSSSWDQIYSETNACRWRNIQPDTRAENRLFRHIDANRKFLKDKGREAVFMLP</sequence>
<evidence type="ECO:0000259" key="1">
    <source>
        <dbReference type="PROSITE" id="PS50142"/>
    </source>
</evidence>
<dbReference type="SMART" id="SM00535">
    <property type="entry name" value="RIBOc"/>
    <property type="match status" value="1"/>
</dbReference>
<feature type="non-terminal residue" evidence="2">
    <location>
        <position position="1"/>
    </location>
</feature>
<accession>A0A0C3RW01</accession>
<gene>
    <name evidence="2" type="ORF">PHLGIDRAFT_58342</name>
</gene>
<keyword evidence="3" id="KW-1185">Reference proteome</keyword>
<feature type="domain" description="RNase III" evidence="1">
    <location>
        <begin position="26"/>
        <end position="138"/>
    </location>
</feature>
<dbReference type="GO" id="GO:0004525">
    <property type="term" value="F:ribonuclease III activity"/>
    <property type="evidence" value="ECO:0007669"/>
    <property type="project" value="InterPro"/>
</dbReference>